<protein>
    <recommendedName>
        <fullName evidence="3">SHSP domain-containing protein</fullName>
    </recommendedName>
</protein>
<comment type="caution">
    <text evidence="1">The sequence shown here is derived from an EMBL/GenBank/DDBJ whole genome shotgun (WGS) entry which is preliminary data.</text>
</comment>
<dbReference type="SUPFAM" id="SSF49764">
    <property type="entry name" value="HSP20-like chaperones"/>
    <property type="match status" value="1"/>
</dbReference>
<accession>A0A133V7C1</accession>
<organism evidence="1 2">
    <name type="scientific">candidate division MSBL1 archaeon SCGC-AAA261F19</name>
    <dbReference type="NCBI Taxonomy" id="1698275"/>
    <lineage>
        <taxon>Archaea</taxon>
        <taxon>Methanobacteriati</taxon>
        <taxon>Methanobacteriota</taxon>
        <taxon>candidate division MSBL1</taxon>
    </lineage>
</organism>
<dbReference type="InterPro" id="IPR008978">
    <property type="entry name" value="HSP20-like_chaperone"/>
</dbReference>
<dbReference type="CDD" id="cd00298">
    <property type="entry name" value="ACD_sHsps_p23-like"/>
    <property type="match status" value="1"/>
</dbReference>
<name>A0A133V7C1_9EURY</name>
<evidence type="ECO:0008006" key="3">
    <source>
        <dbReference type="Google" id="ProtNLM"/>
    </source>
</evidence>
<reference evidence="1 2" key="1">
    <citation type="journal article" date="2016" name="Sci. Rep.">
        <title>Metabolic traits of an uncultured archaeal lineage -MSBL1- from brine pools of the Red Sea.</title>
        <authorList>
            <person name="Mwirichia R."/>
            <person name="Alam I."/>
            <person name="Rashid M."/>
            <person name="Vinu M."/>
            <person name="Ba-Alawi W."/>
            <person name="Anthony Kamau A."/>
            <person name="Kamanda Ngugi D."/>
            <person name="Goker M."/>
            <person name="Klenk H.P."/>
            <person name="Bajic V."/>
            <person name="Stingl U."/>
        </authorList>
    </citation>
    <scope>NUCLEOTIDE SEQUENCE [LARGE SCALE GENOMIC DNA]</scope>
    <source>
        <strain evidence="1">SCGC-AAA261F19</strain>
    </source>
</reference>
<evidence type="ECO:0000313" key="2">
    <source>
        <dbReference type="Proteomes" id="UP000070565"/>
    </source>
</evidence>
<keyword evidence="2" id="KW-1185">Reference proteome</keyword>
<dbReference type="EMBL" id="LHXZ01000064">
    <property type="protein sequence ID" value="KXB02334.1"/>
    <property type="molecule type" value="Genomic_DNA"/>
</dbReference>
<dbReference type="Proteomes" id="UP000070565">
    <property type="component" value="Unassembled WGS sequence"/>
</dbReference>
<gene>
    <name evidence="1" type="ORF">AKJ45_03565</name>
</gene>
<dbReference type="Gene3D" id="2.60.40.790">
    <property type="match status" value="1"/>
</dbReference>
<dbReference type="AlphaFoldDB" id="A0A133V7C1"/>
<sequence length="184" mass="21270">MSRDSFDSFFNFVRRMFDEFDKKFELGFSEMDRNEFKEGPGVIGFRIEVRDTGEGEPRIRVERLGETFEKGAQRKVSPIRTTTGRLKEKEELDTWQIKETIETTTIKAEKPSEVVLTMRAPGVKREDIIFRSFGRSLEVIARKTDGRAYFAAFELPLDADPEHRTLEISGDELIIKVPRHGAFS</sequence>
<evidence type="ECO:0000313" key="1">
    <source>
        <dbReference type="EMBL" id="KXB02334.1"/>
    </source>
</evidence>
<proteinExistence type="predicted"/>